<dbReference type="EMBL" id="JAOTJC010000004">
    <property type="protein sequence ID" value="MCU7553200.1"/>
    <property type="molecule type" value="Genomic_DNA"/>
</dbReference>
<comment type="caution">
    <text evidence="4">The sequence shown here is derived from an EMBL/GenBank/DDBJ whole genome shotgun (WGS) entry which is preliminary data.</text>
</comment>
<proteinExistence type="predicted"/>
<name>A0ABT2VJL8_9ALTE</name>
<dbReference type="InterPro" id="IPR013424">
    <property type="entry name" value="Ice-binding_C"/>
</dbReference>
<feature type="chain" id="PRO_5047490499" evidence="2">
    <location>
        <begin position="23"/>
        <end position="52"/>
    </location>
</feature>
<protein>
    <submittedName>
        <fullName evidence="4">PEP-CTERM sorting domain-containing protein</fullName>
    </submittedName>
</protein>
<feature type="transmembrane region" description="Helical" evidence="1">
    <location>
        <begin position="32"/>
        <end position="50"/>
    </location>
</feature>
<keyword evidence="2" id="KW-0732">Signal</keyword>
<evidence type="ECO:0000259" key="3">
    <source>
        <dbReference type="Pfam" id="PF07589"/>
    </source>
</evidence>
<evidence type="ECO:0000256" key="1">
    <source>
        <dbReference type="SAM" id="Phobius"/>
    </source>
</evidence>
<accession>A0ABT2VJL8</accession>
<dbReference type="Pfam" id="PF07589">
    <property type="entry name" value="PEP-CTERM"/>
    <property type="match status" value="1"/>
</dbReference>
<evidence type="ECO:0000313" key="5">
    <source>
        <dbReference type="Proteomes" id="UP001209257"/>
    </source>
</evidence>
<dbReference type="Proteomes" id="UP001209257">
    <property type="component" value="Unassembled WGS sequence"/>
</dbReference>
<keyword evidence="1" id="KW-0472">Membrane</keyword>
<keyword evidence="5" id="KW-1185">Reference proteome</keyword>
<dbReference type="RefSeq" id="WP_262991902.1">
    <property type="nucleotide sequence ID" value="NZ_JAOTJC010000004.1"/>
</dbReference>
<gene>
    <name evidence="4" type="ORF">OCL06_01155</name>
</gene>
<reference evidence="5" key="1">
    <citation type="submission" date="2023-07" db="EMBL/GenBank/DDBJ databases">
        <title>Study on multiphase classification of strain Alteromonas salexigens isolated from the Yellow Sea.</title>
        <authorList>
            <person name="Sun L."/>
        </authorList>
    </citation>
    <scope>NUCLEOTIDE SEQUENCE [LARGE SCALE GENOMIC DNA]</scope>
    <source>
        <strain evidence="5">ASW11-19</strain>
    </source>
</reference>
<evidence type="ECO:0000256" key="2">
    <source>
        <dbReference type="SAM" id="SignalP"/>
    </source>
</evidence>
<feature type="domain" description="Ice-binding protein C-terminal" evidence="3">
    <location>
        <begin position="26"/>
        <end position="47"/>
    </location>
</feature>
<sequence length="52" mass="5269">MKKTTKVVLATTMVLASGAASASVIPVPEPGSISLIGAGVLAVIIAKRFFKK</sequence>
<evidence type="ECO:0000313" key="4">
    <source>
        <dbReference type="EMBL" id="MCU7553200.1"/>
    </source>
</evidence>
<feature type="signal peptide" evidence="2">
    <location>
        <begin position="1"/>
        <end position="22"/>
    </location>
</feature>
<organism evidence="4 5">
    <name type="scientific">Alteromonas salexigens</name>
    <dbReference type="NCBI Taxonomy" id="2982530"/>
    <lineage>
        <taxon>Bacteria</taxon>
        <taxon>Pseudomonadati</taxon>
        <taxon>Pseudomonadota</taxon>
        <taxon>Gammaproteobacteria</taxon>
        <taxon>Alteromonadales</taxon>
        <taxon>Alteromonadaceae</taxon>
        <taxon>Alteromonas/Salinimonas group</taxon>
        <taxon>Alteromonas</taxon>
    </lineage>
</organism>
<keyword evidence="1" id="KW-1133">Transmembrane helix</keyword>
<keyword evidence="1" id="KW-0812">Transmembrane</keyword>
<dbReference type="NCBIfam" id="TIGR02595">
    <property type="entry name" value="PEP_CTERM"/>
    <property type="match status" value="1"/>
</dbReference>